<dbReference type="Gene3D" id="3.30.420.40">
    <property type="match status" value="2"/>
</dbReference>
<dbReference type="Pfam" id="PF00814">
    <property type="entry name" value="TsaD"/>
    <property type="match status" value="1"/>
</dbReference>
<comment type="caution">
    <text evidence="3">The sequence shown here is derived from an EMBL/GenBank/DDBJ whole genome shotgun (WGS) entry which is preliminary data.</text>
</comment>
<sequence>MADTHNAPVLAIDTSVSVAVSVVSSDGETLVSHVVDAPRQQAEQLAPLVEGALREAGITAQDLGSVVVGTGPAPFTGLRVGLVTARTIAFAAGVPAHGVCSLDALALGAARSLGLGAGEEVVVVTDAKRREVYWGRYRVTDDGVATVAGPGVAAAAALVEDGSVTGAVVAGPAAEAHAEVFAPVAARVATDGPTTPDASLLVEIASARLAHGDELPTTPLYLRRPDAQAPGARKRATG</sequence>
<dbReference type="NCBIfam" id="TIGR03725">
    <property type="entry name" value="T6A_YeaZ"/>
    <property type="match status" value="1"/>
</dbReference>
<reference evidence="3 4" key="1">
    <citation type="submission" date="2017-10" db="EMBL/GenBank/DDBJ databases">
        <title>Sequencing the genomes of 1000 actinobacteria strains.</title>
        <authorList>
            <person name="Klenk H.-P."/>
        </authorList>
    </citation>
    <scope>NUCLEOTIDE SEQUENCE [LARGE SCALE GENOMIC DNA]</scope>
    <source>
        <strain evidence="3 4">DSM 21574</strain>
    </source>
</reference>
<dbReference type="CDD" id="cd24032">
    <property type="entry name" value="ASKHA_NBD_TsaB"/>
    <property type="match status" value="1"/>
</dbReference>
<dbReference type="GO" id="GO:0005829">
    <property type="term" value="C:cytosol"/>
    <property type="evidence" value="ECO:0007669"/>
    <property type="project" value="TreeGrafter"/>
</dbReference>
<evidence type="ECO:0000313" key="4">
    <source>
        <dbReference type="Proteomes" id="UP000221394"/>
    </source>
</evidence>
<dbReference type="PANTHER" id="PTHR11735">
    <property type="entry name" value="TRNA N6-ADENOSINE THREONYLCARBAMOYLTRANSFERASE"/>
    <property type="match status" value="1"/>
</dbReference>
<evidence type="ECO:0000259" key="2">
    <source>
        <dbReference type="Pfam" id="PF00814"/>
    </source>
</evidence>
<gene>
    <name evidence="3" type="ORF">ATL41_1035</name>
</gene>
<organism evidence="3 4">
    <name type="scientific">Flavimobilis soli</name>
    <dbReference type="NCBI Taxonomy" id="442709"/>
    <lineage>
        <taxon>Bacteria</taxon>
        <taxon>Bacillati</taxon>
        <taxon>Actinomycetota</taxon>
        <taxon>Actinomycetes</taxon>
        <taxon>Micrococcales</taxon>
        <taxon>Jonesiaceae</taxon>
        <taxon>Flavimobilis</taxon>
    </lineage>
</organism>
<dbReference type="InterPro" id="IPR000905">
    <property type="entry name" value="Gcp-like_dom"/>
</dbReference>
<dbReference type="InterPro" id="IPR043129">
    <property type="entry name" value="ATPase_NBD"/>
</dbReference>
<dbReference type="GO" id="GO:0002949">
    <property type="term" value="P:tRNA threonylcarbamoyladenosine modification"/>
    <property type="evidence" value="ECO:0007669"/>
    <property type="project" value="InterPro"/>
</dbReference>
<dbReference type="PANTHER" id="PTHR11735:SF11">
    <property type="entry name" value="TRNA THREONYLCARBAMOYLADENOSINE BIOSYNTHESIS PROTEIN TSAB"/>
    <property type="match status" value="1"/>
</dbReference>
<proteinExistence type="predicted"/>
<name>A0A2A9EB72_9MICO</name>
<feature type="domain" description="Gcp-like" evidence="2">
    <location>
        <begin position="37"/>
        <end position="170"/>
    </location>
</feature>
<dbReference type="InterPro" id="IPR022496">
    <property type="entry name" value="T6A_TsaB"/>
</dbReference>
<dbReference type="RefSeq" id="WP_098457513.1">
    <property type="nucleotide sequence ID" value="NZ_PDJH01000001.1"/>
</dbReference>
<dbReference type="AlphaFoldDB" id="A0A2A9EB72"/>
<dbReference type="SUPFAM" id="SSF53067">
    <property type="entry name" value="Actin-like ATPase domain"/>
    <property type="match status" value="2"/>
</dbReference>
<dbReference type="EMBL" id="PDJH01000001">
    <property type="protein sequence ID" value="PFG36317.1"/>
    <property type="molecule type" value="Genomic_DNA"/>
</dbReference>
<dbReference type="Proteomes" id="UP000221394">
    <property type="component" value="Unassembled WGS sequence"/>
</dbReference>
<keyword evidence="4" id="KW-1185">Reference proteome</keyword>
<feature type="region of interest" description="Disordered" evidence="1">
    <location>
        <begin position="216"/>
        <end position="238"/>
    </location>
</feature>
<protein>
    <submittedName>
        <fullName evidence="3">tRNA threonylcarbamoyladenosine biosynthesis protein TsaB</fullName>
    </submittedName>
</protein>
<accession>A0A2A9EB72</accession>
<evidence type="ECO:0000313" key="3">
    <source>
        <dbReference type="EMBL" id="PFG36317.1"/>
    </source>
</evidence>
<dbReference type="OrthoDB" id="9809995at2"/>
<evidence type="ECO:0000256" key="1">
    <source>
        <dbReference type="SAM" id="MobiDB-lite"/>
    </source>
</evidence>